<keyword evidence="4" id="KW-0418">Kinase</keyword>
<reference evidence="11" key="1">
    <citation type="submission" date="2020-03" db="EMBL/GenBank/DDBJ databases">
        <title>A high-quality chromosome-level genome assembly of a woody plant with both climbing and erect habits, Rhamnella rubrinervis.</title>
        <authorList>
            <person name="Lu Z."/>
            <person name="Yang Y."/>
            <person name="Zhu X."/>
            <person name="Sun Y."/>
        </authorList>
    </citation>
    <scope>NUCLEOTIDE SEQUENCE</scope>
    <source>
        <strain evidence="11">BYM</strain>
        <tissue evidence="11">Leaf</tissue>
    </source>
</reference>
<feature type="domain" description="Protein kinase" evidence="10">
    <location>
        <begin position="53"/>
        <end position="358"/>
    </location>
</feature>
<dbReference type="Pfam" id="PF00069">
    <property type="entry name" value="Pkinase"/>
    <property type="match status" value="1"/>
</dbReference>
<evidence type="ECO:0000256" key="4">
    <source>
        <dbReference type="ARBA" id="ARBA00022777"/>
    </source>
</evidence>
<keyword evidence="2 9" id="KW-0732">Signal</keyword>
<dbReference type="InterPro" id="IPR000719">
    <property type="entry name" value="Prot_kinase_dom"/>
</dbReference>
<dbReference type="InterPro" id="IPR011009">
    <property type="entry name" value="Kinase-like_dom_sf"/>
</dbReference>
<keyword evidence="8" id="KW-0812">Transmembrane</keyword>
<feature type="transmembrane region" description="Helical" evidence="8">
    <location>
        <begin position="54"/>
        <end position="78"/>
    </location>
</feature>
<organism evidence="11 12">
    <name type="scientific">Rhamnella rubrinervis</name>
    <dbReference type="NCBI Taxonomy" id="2594499"/>
    <lineage>
        <taxon>Eukaryota</taxon>
        <taxon>Viridiplantae</taxon>
        <taxon>Streptophyta</taxon>
        <taxon>Embryophyta</taxon>
        <taxon>Tracheophyta</taxon>
        <taxon>Spermatophyta</taxon>
        <taxon>Magnoliopsida</taxon>
        <taxon>eudicotyledons</taxon>
        <taxon>Gunneridae</taxon>
        <taxon>Pentapetalae</taxon>
        <taxon>rosids</taxon>
        <taxon>fabids</taxon>
        <taxon>Rosales</taxon>
        <taxon>Rhamnaceae</taxon>
        <taxon>rhamnoid group</taxon>
        <taxon>Rhamneae</taxon>
        <taxon>Rhamnella</taxon>
    </lineage>
</organism>
<keyword evidence="7" id="KW-0723">Serine/threonine-protein kinase</keyword>
<dbReference type="SUPFAM" id="SSF56112">
    <property type="entry name" value="Protein kinase-like (PK-like)"/>
    <property type="match status" value="1"/>
</dbReference>
<dbReference type="GO" id="GO:0005524">
    <property type="term" value="F:ATP binding"/>
    <property type="evidence" value="ECO:0007669"/>
    <property type="project" value="UniProtKB-UniRule"/>
</dbReference>
<evidence type="ECO:0000256" key="8">
    <source>
        <dbReference type="SAM" id="Phobius"/>
    </source>
</evidence>
<dbReference type="SMART" id="SM00220">
    <property type="entry name" value="S_TKc"/>
    <property type="match status" value="1"/>
</dbReference>
<evidence type="ECO:0000259" key="10">
    <source>
        <dbReference type="PROSITE" id="PS50011"/>
    </source>
</evidence>
<dbReference type="InterPro" id="IPR008271">
    <property type="entry name" value="Ser/Thr_kinase_AS"/>
</dbReference>
<name>A0A8K0HAR4_9ROSA</name>
<accession>A0A8K0HAR4</accession>
<dbReference type="InterPro" id="IPR051343">
    <property type="entry name" value="G-type_lectin_kinases/EP1-like"/>
</dbReference>
<gene>
    <name evidence="11" type="ORF">FNV43_RR09874</name>
</gene>
<keyword evidence="5 6" id="KW-0067">ATP-binding</keyword>
<comment type="similarity">
    <text evidence="7">Belongs to the protein kinase superfamily.</text>
</comment>
<dbReference type="EMBL" id="VOIH02000004">
    <property type="protein sequence ID" value="KAF3449146.1"/>
    <property type="molecule type" value="Genomic_DNA"/>
</dbReference>
<dbReference type="PROSITE" id="PS00108">
    <property type="entry name" value="PROTEIN_KINASE_ST"/>
    <property type="match status" value="1"/>
</dbReference>
<evidence type="ECO:0000256" key="9">
    <source>
        <dbReference type="SAM" id="SignalP"/>
    </source>
</evidence>
<feature type="chain" id="PRO_5035478083" description="Protein kinase domain-containing protein" evidence="9">
    <location>
        <begin position="24"/>
        <end position="389"/>
    </location>
</feature>
<evidence type="ECO:0000256" key="7">
    <source>
        <dbReference type="RuleBase" id="RU000304"/>
    </source>
</evidence>
<evidence type="ECO:0000313" key="11">
    <source>
        <dbReference type="EMBL" id="KAF3449146.1"/>
    </source>
</evidence>
<evidence type="ECO:0000256" key="6">
    <source>
        <dbReference type="PROSITE-ProRule" id="PRU10141"/>
    </source>
</evidence>
<dbReference type="PANTHER" id="PTHR47976">
    <property type="entry name" value="G-TYPE LECTIN S-RECEPTOR-LIKE SERINE/THREONINE-PROTEIN KINASE SD2-5"/>
    <property type="match status" value="1"/>
</dbReference>
<keyword evidence="8" id="KW-1133">Transmembrane helix</keyword>
<keyword evidence="1" id="KW-0808">Transferase</keyword>
<dbReference type="Proteomes" id="UP000796880">
    <property type="component" value="Unassembled WGS sequence"/>
</dbReference>
<evidence type="ECO:0000256" key="3">
    <source>
        <dbReference type="ARBA" id="ARBA00022741"/>
    </source>
</evidence>
<dbReference type="GO" id="GO:0004674">
    <property type="term" value="F:protein serine/threonine kinase activity"/>
    <property type="evidence" value="ECO:0007669"/>
    <property type="project" value="UniProtKB-KW"/>
</dbReference>
<dbReference type="PROSITE" id="PS00107">
    <property type="entry name" value="PROTEIN_KINASE_ATP"/>
    <property type="match status" value="1"/>
</dbReference>
<feature type="binding site" evidence="6">
    <location>
        <position position="145"/>
    </location>
    <ligand>
        <name>ATP</name>
        <dbReference type="ChEBI" id="CHEBI:30616"/>
    </ligand>
</feature>
<evidence type="ECO:0000256" key="1">
    <source>
        <dbReference type="ARBA" id="ARBA00022679"/>
    </source>
</evidence>
<dbReference type="Gene3D" id="3.30.200.20">
    <property type="entry name" value="Phosphorylase Kinase, domain 1"/>
    <property type="match status" value="1"/>
</dbReference>
<evidence type="ECO:0000256" key="5">
    <source>
        <dbReference type="ARBA" id="ARBA00022840"/>
    </source>
</evidence>
<dbReference type="FunFam" id="1.10.510.10:FF:000237">
    <property type="entry name" value="G-type lectin S-receptor-like serine/threonine-protein kinase"/>
    <property type="match status" value="1"/>
</dbReference>
<protein>
    <recommendedName>
        <fullName evidence="10">Protein kinase domain-containing protein</fullName>
    </recommendedName>
</protein>
<keyword evidence="8" id="KW-0472">Membrane</keyword>
<dbReference type="AlphaFoldDB" id="A0A8K0HAR4"/>
<dbReference type="OrthoDB" id="1154362at2759"/>
<dbReference type="Gene3D" id="1.10.510.10">
    <property type="entry name" value="Transferase(Phosphotransferase) domain 1"/>
    <property type="match status" value="1"/>
</dbReference>
<feature type="signal peptide" evidence="9">
    <location>
        <begin position="1"/>
        <end position="23"/>
    </location>
</feature>
<dbReference type="PROSITE" id="PS50011">
    <property type="entry name" value="PROTEIN_KINASE_DOM"/>
    <property type="match status" value="1"/>
</dbReference>
<proteinExistence type="inferred from homology"/>
<keyword evidence="3 6" id="KW-0547">Nucleotide-binding</keyword>
<evidence type="ECO:0000256" key="2">
    <source>
        <dbReference type="ARBA" id="ARBA00022729"/>
    </source>
</evidence>
<dbReference type="PANTHER" id="PTHR47976:SF108">
    <property type="entry name" value="G-TYPE LECTIN S-RECEPTOR-LIKE SERINE_THREONINE-PROTEIN KINASE LECRK1"/>
    <property type="match status" value="1"/>
</dbReference>
<dbReference type="InterPro" id="IPR017441">
    <property type="entry name" value="Protein_kinase_ATP_BS"/>
</dbReference>
<evidence type="ECO:0000313" key="12">
    <source>
        <dbReference type="Proteomes" id="UP000796880"/>
    </source>
</evidence>
<keyword evidence="12" id="KW-1185">Reference proteome</keyword>
<sequence>MVSAPPKVLTWFLLLLPLMTCCSNIAQTHGKALIKIRKDGGSKKKDHNSTLVLVVSVLLSGSVFMNVLLAVASFFVAFHLNPKVNKLVQPNPVASGINLLVFTYEELNKATDEFKEHLGSGAFAAVYKGLLPFDKDNGKSIAVKKLHNLVSEGDQEFKAEQWVPSKFAFGPSSSRPNWYKRIAIAQGTARGLFYLHEECSTQIIHCDVKSQNILLDDSFTPRISDFGLAKLLKKDQTRTTTGIRGTKGYVAPEWFRNMPVTNKVDVYSYGIVLLEIICCRRNFEAEAEDENQMILSDWAYDCYHYGRVDVLVKNDDEAMNDMKMVKKHLMVAIWCIQEDPSFRPTMKKLPRCLKEPFQSQFRLIHLHLLVPSKIVYLLQCMLDFLAYYV</sequence>
<comment type="caution">
    <text evidence="11">The sequence shown here is derived from an EMBL/GenBank/DDBJ whole genome shotgun (WGS) entry which is preliminary data.</text>
</comment>